<reference evidence="2" key="2">
    <citation type="journal article" date="2024" name="Plant">
        <title>Genomic evolution and insights into agronomic trait innovations of Sesamum species.</title>
        <authorList>
            <person name="Miao H."/>
            <person name="Wang L."/>
            <person name="Qu L."/>
            <person name="Liu H."/>
            <person name="Sun Y."/>
            <person name="Le M."/>
            <person name="Wang Q."/>
            <person name="Wei S."/>
            <person name="Zheng Y."/>
            <person name="Lin W."/>
            <person name="Duan Y."/>
            <person name="Cao H."/>
            <person name="Xiong S."/>
            <person name="Wang X."/>
            <person name="Wei L."/>
            <person name="Li C."/>
            <person name="Ma Q."/>
            <person name="Ju M."/>
            <person name="Zhao R."/>
            <person name="Li G."/>
            <person name="Mu C."/>
            <person name="Tian Q."/>
            <person name="Mei H."/>
            <person name="Zhang T."/>
            <person name="Gao T."/>
            <person name="Zhang H."/>
        </authorList>
    </citation>
    <scope>NUCLEOTIDE SEQUENCE</scope>
    <source>
        <strain evidence="2">G01</strain>
    </source>
</reference>
<feature type="region of interest" description="Disordered" evidence="1">
    <location>
        <begin position="74"/>
        <end position="104"/>
    </location>
</feature>
<name>A0AAW2L6N2_9LAMI</name>
<dbReference type="AlphaFoldDB" id="A0AAW2L6N2"/>
<accession>A0AAW2L6N2</accession>
<dbReference type="EMBL" id="JACGWK010000015">
    <property type="protein sequence ID" value="KAL0314232.1"/>
    <property type="molecule type" value="Genomic_DNA"/>
</dbReference>
<comment type="caution">
    <text evidence="2">The sequence shown here is derived from an EMBL/GenBank/DDBJ whole genome shotgun (WGS) entry which is preliminary data.</text>
</comment>
<gene>
    <name evidence="2" type="ORF">Sangu_2267600</name>
</gene>
<feature type="compositionally biased region" description="Basic and acidic residues" evidence="1">
    <location>
        <begin position="88"/>
        <end position="98"/>
    </location>
</feature>
<organism evidence="2">
    <name type="scientific">Sesamum angustifolium</name>
    <dbReference type="NCBI Taxonomy" id="2727405"/>
    <lineage>
        <taxon>Eukaryota</taxon>
        <taxon>Viridiplantae</taxon>
        <taxon>Streptophyta</taxon>
        <taxon>Embryophyta</taxon>
        <taxon>Tracheophyta</taxon>
        <taxon>Spermatophyta</taxon>
        <taxon>Magnoliopsida</taxon>
        <taxon>eudicotyledons</taxon>
        <taxon>Gunneridae</taxon>
        <taxon>Pentapetalae</taxon>
        <taxon>asterids</taxon>
        <taxon>lamiids</taxon>
        <taxon>Lamiales</taxon>
        <taxon>Pedaliaceae</taxon>
        <taxon>Sesamum</taxon>
    </lineage>
</organism>
<feature type="region of interest" description="Disordered" evidence="1">
    <location>
        <begin position="1"/>
        <end position="62"/>
    </location>
</feature>
<evidence type="ECO:0000313" key="2">
    <source>
        <dbReference type="EMBL" id="KAL0314232.1"/>
    </source>
</evidence>
<protein>
    <submittedName>
        <fullName evidence="2">Uncharacterized protein</fullName>
    </submittedName>
</protein>
<feature type="compositionally biased region" description="Low complexity" evidence="1">
    <location>
        <begin position="1"/>
        <end position="28"/>
    </location>
</feature>
<evidence type="ECO:0000256" key="1">
    <source>
        <dbReference type="SAM" id="MobiDB-lite"/>
    </source>
</evidence>
<feature type="compositionally biased region" description="Low complexity" evidence="1">
    <location>
        <begin position="40"/>
        <end position="50"/>
    </location>
</feature>
<sequence>MQTISTTVSLRSSDSSVSSCSDVSVDASFYDRRHVEDGSSDSSQEDSSSSLKGHLDDSNLPVNLNGFHQAGNLVKHDTGEAGNVDSLGHSRIETRETGEDQEGVDNTMWKGRVHLLMMYLSHLR</sequence>
<proteinExistence type="predicted"/>
<reference evidence="2" key="1">
    <citation type="submission" date="2020-06" db="EMBL/GenBank/DDBJ databases">
        <authorList>
            <person name="Li T."/>
            <person name="Hu X."/>
            <person name="Zhang T."/>
            <person name="Song X."/>
            <person name="Zhang H."/>
            <person name="Dai N."/>
            <person name="Sheng W."/>
            <person name="Hou X."/>
            <person name="Wei L."/>
        </authorList>
    </citation>
    <scope>NUCLEOTIDE SEQUENCE</scope>
    <source>
        <strain evidence="2">G01</strain>
        <tissue evidence="2">Leaf</tissue>
    </source>
</reference>